<evidence type="ECO:0000313" key="4">
    <source>
        <dbReference type="Proteomes" id="UP000317422"/>
    </source>
</evidence>
<dbReference type="AlphaFoldDB" id="A0A543NEX1"/>
<feature type="region of interest" description="Disordered" evidence="1">
    <location>
        <begin position="139"/>
        <end position="213"/>
    </location>
</feature>
<reference evidence="3 4" key="1">
    <citation type="submission" date="2019-06" db="EMBL/GenBank/DDBJ databases">
        <title>Sequencing the genomes of 1000 actinobacteria strains.</title>
        <authorList>
            <person name="Klenk H.-P."/>
        </authorList>
    </citation>
    <scope>NUCLEOTIDE SEQUENCE [LARGE SCALE GENOMIC DNA]</scope>
    <source>
        <strain evidence="3 4">DSM 45015</strain>
    </source>
</reference>
<evidence type="ECO:0000256" key="1">
    <source>
        <dbReference type="SAM" id="MobiDB-lite"/>
    </source>
</evidence>
<organism evidence="3 4">
    <name type="scientific">Haloactinospora alba</name>
    <dbReference type="NCBI Taxonomy" id="405555"/>
    <lineage>
        <taxon>Bacteria</taxon>
        <taxon>Bacillati</taxon>
        <taxon>Actinomycetota</taxon>
        <taxon>Actinomycetes</taxon>
        <taxon>Streptosporangiales</taxon>
        <taxon>Nocardiopsidaceae</taxon>
        <taxon>Haloactinospora</taxon>
    </lineage>
</organism>
<name>A0A543NEX1_9ACTN</name>
<keyword evidence="2" id="KW-0472">Membrane</keyword>
<proteinExistence type="predicted"/>
<gene>
    <name evidence="3" type="ORF">FHX37_0249</name>
</gene>
<feature type="compositionally biased region" description="Pro residues" evidence="1">
    <location>
        <begin position="145"/>
        <end position="159"/>
    </location>
</feature>
<sequence>MLRHGLGLLTGLASAPLLWLGAAWSASRLREGAENGVFDAALGTPLGATAVAVLMTVGVAGGALAGTRISPLAALVAGGLTMGYPLWPLLAPASVNAALPGWVGSGSLLHPAGPALPLALPVGTLLFIAALAPSRWRRARFGPDAGPPPAGDHVPGPPVEPDRGPDPEPDHGGEETTTPFRRDEEGAPRRTVWRSDSGDDSGETRGFHRDDPR</sequence>
<feature type="transmembrane region" description="Helical" evidence="2">
    <location>
        <begin position="115"/>
        <end position="132"/>
    </location>
</feature>
<keyword evidence="2" id="KW-1133">Transmembrane helix</keyword>
<feature type="transmembrane region" description="Helical" evidence="2">
    <location>
        <begin position="72"/>
        <end position="95"/>
    </location>
</feature>
<keyword evidence="2" id="KW-0812">Transmembrane</keyword>
<dbReference type="RefSeq" id="WP_211351716.1">
    <property type="nucleotide sequence ID" value="NZ_VFQC01000001.1"/>
</dbReference>
<feature type="compositionally biased region" description="Basic and acidic residues" evidence="1">
    <location>
        <begin position="202"/>
        <end position="213"/>
    </location>
</feature>
<protein>
    <submittedName>
        <fullName evidence="3">Uncharacterized protein</fullName>
    </submittedName>
</protein>
<comment type="caution">
    <text evidence="3">The sequence shown here is derived from an EMBL/GenBank/DDBJ whole genome shotgun (WGS) entry which is preliminary data.</text>
</comment>
<dbReference type="Proteomes" id="UP000317422">
    <property type="component" value="Unassembled WGS sequence"/>
</dbReference>
<accession>A0A543NEX1</accession>
<evidence type="ECO:0000256" key="2">
    <source>
        <dbReference type="SAM" id="Phobius"/>
    </source>
</evidence>
<keyword evidence="4" id="KW-1185">Reference proteome</keyword>
<dbReference type="EMBL" id="VFQC01000001">
    <property type="protein sequence ID" value="TQN30372.1"/>
    <property type="molecule type" value="Genomic_DNA"/>
</dbReference>
<evidence type="ECO:0000313" key="3">
    <source>
        <dbReference type="EMBL" id="TQN30372.1"/>
    </source>
</evidence>
<feature type="transmembrane region" description="Helical" evidence="2">
    <location>
        <begin position="41"/>
        <end position="65"/>
    </location>
</feature>
<feature type="compositionally biased region" description="Basic and acidic residues" evidence="1">
    <location>
        <begin position="160"/>
        <end position="188"/>
    </location>
</feature>